<feature type="compositionally biased region" description="Basic and acidic residues" evidence="10">
    <location>
        <begin position="270"/>
        <end position="291"/>
    </location>
</feature>
<evidence type="ECO:0000256" key="8">
    <source>
        <dbReference type="ARBA" id="ARBA00031737"/>
    </source>
</evidence>
<evidence type="ECO:0000256" key="7">
    <source>
        <dbReference type="ARBA" id="ARBA00023306"/>
    </source>
</evidence>
<accession>A0A6J4QBM5</accession>
<evidence type="ECO:0000256" key="2">
    <source>
        <dbReference type="ARBA" id="ARBA00009008"/>
    </source>
</evidence>
<evidence type="ECO:0000256" key="4">
    <source>
        <dbReference type="ARBA" id="ARBA00022490"/>
    </source>
</evidence>
<comment type="similarity">
    <text evidence="2">Belongs to the DivIVA family.</text>
</comment>
<keyword evidence="4" id="KW-0963">Cytoplasm</keyword>
<feature type="region of interest" description="Disordered" evidence="10">
    <location>
        <begin position="168"/>
        <end position="319"/>
    </location>
</feature>
<comment type="subcellular location">
    <subcellularLocation>
        <location evidence="1">Cytoplasm</location>
    </subcellularLocation>
</comment>
<keyword evidence="6 9" id="KW-0175">Coiled coil</keyword>
<dbReference type="Pfam" id="PF05103">
    <property type="entry name" value="DivIVA"/>
    <property type="match status" value="1"/>
</dbReference>
<evidence type="ECO:0000256" key="6">
    <source>
        <dbReference type="ARBA" id="ARBA00023054"/>
    </source>
</evidence>
<dbReference type="InterPro" id="IPR019933">
    <property type="entry name" value="DivIVA_domain"/>
</dbReference>
<evidence type="ECO:0000256" key="9">
    <source>
        <dbReference type="SAM" id="Coils"/>
    </source>
</evidence>
<feature type="coiled-coil region" evidence="9">
    <location>
        <begin position="29"/>
        <end position="63"/>
    </location>
</feature>
<evidence type="ECO:0000256" key="10">
    <source>
        <dbReference type="SAM" id="MobiDB-lite"/>
    </source>
</evidence>
<reference evidence="11" key="1">
    <citation type="submission" date="2020-02" db="EMBL/GenBank/DDBJ databases">
        <authorList>
            <person name="Meier V. D."/>
        </authorList>
    </citation>
    <scope>NUCLEOTIDE SEQUENCE</scope>
    <source>
        <strain evidence="11">AVDCRST_MAG28</strain>
    </source>
</reference>
<evidence type="ECO:0000256" key="3">
    <source>
        <dbReference type="ARBA" id="ARBA00018787"/>
    </source>
</evidence>
<dbReference type="Gene3D" id="6.10.250.660">
    <property type="match status" value="1"/>
</dbReference>
<evidence type="ECO:0000256" key="5">
    <source>
        <dbReference type="ARBA" id="ARBA00022618"/>
    </source>
</evidence>
<feature type="compositionally biased region" description="Basic residues" evidence="10">
    <location>
        <begin position="309"/>
        <end position="319"/>
    </location>
</feature>
<name>A0A6J4QBM5_9ACTN</name>
<feature type="compositionally biased region" description="Basic and acidic residues" evidence="10">
    <location>
        <begin position="172"/>
        <end position="209"/>
    </location>
</feature>
<feature type="compositionally biased region" description="Polar residues" evidence="10">
    <location>
        <begin position="210"/>
        <end position="226"/>
    </location>
</feature>
<organism evidence="11">
    <name type="scientific">uncultured Rubrobacteraceae bacterium</name>
    <dbReference type="NCBI Taxonomy" id="349277"/>
    <lineage>
        <taxon>Bacteria</taxon>
        <taxon>Bacillati</taxon>
        <taxon>Actinomycetota</taxon>
        <taxon>Rubrobacteria</taxon>
        <taxon>Rubrobacterales</taxon>
        <taxon>Rubrobacteraceae</taxon>
        <taxon>environmental samples</taxon>
    </lineage>
</organism>
<dbReference type="PANTHER" id="PTHR35794">
    <property type="entry name" value="CELL DIVISION PROTEIN DIVIVA"/>
    <property type="match status" value="1"/>
</dbReference>
<keyword evidence="7" id="KW-0131">Cell cycle</keyword>
<dbReference type="AlphaFoldDB" id="A0A6J4QBM5"/>
<dbReference type="PANTHER" id="PTHR35794:SF2">
    <property type="entry name" value="CELL DIVISION PROTEIN DIVIVA"/>
    <property type="match status" value="1"/>
</dbReference>
<sequence>MAIRPVDIRRKEFKSGFRGYDANQVDDFLDEVADEFERTFAENQRLSEEITSLQERTQQFEDLETSIREALVHAQQVARDLRQNAGKEAELIVREANEQAHRILAESSGRLERIQESYEVLHKAKQDFASDFRHLLKSYLAVMDNADVASAREIEASLRERLDLESVGAAREAAETRRQEGRDDTAAHEQPLRDTDETRGTEETRRTGDVESTQQLQVTSSPSGEGTSAVGDRGGAEPEVEEPEVEPSSTRQDPAFRRSGSAEADTMSQRPDREFERAEQSAPAEENRAADEFFGQEGQGDENEERKIFRASRFLRRRN</sequence>
<evidence type="ECO:0000256" key="1">
    <source>
        <dbReference type="ARBA" id="ARBA00004496"/>
    </source>
</evidence>
<dbReference type="GO" id="GO:0005737">
    <property type="term" value="C:cytoplasm"/>
    <property type="evidence" value="ECO:0007669"/>
    <property type="project" value="UniProtKB-SubCell"/>
</dbReference>
<protein>
    <recommendedName>
        <fullName evidence="3">Cell wall synthesis protein Wag31</fullName>
    </recommendedName>
    <alternativeName>
        <fullName evidence="8">Antigen 84</fullName>
    </alternativeName>
</protein>
<dbReference type="EMBL" id="CADCVE010000001">
    <property type="protein sequence ID" value="CAA9435662.1"/>
    <property type="molecule type" value="Genomic_DNA"/>
</dbReference>
<dbReference type="GO" id="GO:0051301">
    <property type="term" value="P:cell division"/>
    <property type="evidence" value="ECO:0007669"/>
    <property type="project" value="UniProtKB-KW"/>
</dbReference>
<gene>
    <name evidence="11" type="ORF">AVDCRST_MAG28-1808</name>
</gene>
<proteinExistence type="inferred from homology"/>
<dbReference type="InterPro" id="IPR007793">
    <property type="entry name" value="DivIVA_fam"/>
</dbReference>
<dbReference type="NCBIfam" id="TIGR03544">
    <property type="entry name" value="DivI1A_domain"/>
    <property type="match status" value="1"/>
</dbReference>
<keyword evidence="5 11" id="KW-0132">Cell division</keyword>
<evidence type="ECO:0000313" key="11">
    <source>
        <dbReference type="EMBL" id="CAA9435662.1"/>
    </source>
</evidence>